<evidence type="ECO:0000256" key="3">
    <source>
        <dbReference type="ARBA" id="ARBA00022692"/>
    </source>
</evidence>
<dbReference type="GO" id="GO:0015658">
    <property type="term" value="F:branched-chain amino acid transmembrane transporter activity"/>
    <property type="evidence" value="ECO:0007669"/>
    <property type="project" value="InterPro"/>
</dbReference>
<sequence length="329" mass="34506">MKLGRMKPGNWGWAALFLVAALFPLLRPSGYLLDIGINIMIWAMVAYGLNVILGYTGQLSLAHAGFFGIGAYTVGILTLKAGWSFWLAWPVGVALCAGLGLLLGLVAFRTKGDAFAIFTLGVGVIIMLVINKWDDLTGGNEGLNGVAPPAGLEALSAGLGLKLSGGFYYLALISLALTVLVAARARLSVFGRSLIAVRGSEDLARSAGIDVYTHKLRAMMLSTAIAGFAGGLYAVYVGFLGSAVTGPVTTFTVLLYLLVGGLGTLAGPLVGTALMYVLTQLLQGLADYRYIVFGPLLVLLVMFAPHGLSGLWDRLRARRAVNAKAAAHD</sequence>
<dbReference type="InterPro" id="IPR001851">
    <property type="entry name" value="ABC_transp_permease"/>
</dbReference>
<feature type="transmembrane region" description="Helical" evidence="6">
    <location>
        <begin position="253"/>
        <end position="278"/>
    </location>
</feature>
<name>A0A2K3UWA4_9DEIO</name>
<dbReference type="InterPro" id="IPR043428">
    <property type="entry name" value="LivM-like"/>
</dbReference>
<evidence type="ECO:0000256" key="4">
    <source>
        <dbReference type="ARBA" id="ARBA00022989"/>
    </source>
</evidence>
<reference evidence="7 8" key="1">
    <citation type="submission" date="2018-01" db="EMBL/GenBank/DDBJ databases">
        <title>Deinococcus koreensis sp. nov., a radiation-resistant bacterium isolated from river water.</title>
        <authorList>
            <person name="Choi A."/>
        </authorList>
    </citation>
    <scope>NUCLEOTIDE SEQUENCE [LARGE SCALE GENOMIC DNA]</scope>
    <source>
        <strain evidence="7 8">SJW1-2</strain>
    </source>
</reference>
<feature type="transmembrane region" description="Helical" evidence="6">
    <location>
        <begin position="290"/>
        <end position="308"/>
    </location>
</feature>
<feature type="transmembrane region" description="Helical" evidence="6">
    <location>
        <begin position="35"/>
        <end position="53"/>
    </location>
</feature>
<evidence type="ECO:0000256" key="2">
    <source>
        <dbReference type="ARBA" id="ARBA00022475"/>
    </source>
</evidence>
<keyword evidence="4 6" id="KW-1133">Transmembrane helix</keyword>
<keyword evidence="3 6" id="KW-0812">Transmembrane</keyword>
<dbReference type="PANTHER" id="PTHR30482">
    <property type="entry name" value="HIGH-AFFINITY BRANCHED-CHAIN AMINO ACID TRANSPORT SYSTEM PERMEASE"/>
    <property type="match status" value="1"/>
</dbReference>
<gene>
    <name evidence="7" type="ORF">CVO96_05030</name>
</gene>
<dbReference type="EMBL" id="PPPD01000001">
    <property type="protein sequence ID" value="PNY80817.1"/>
    <property type="molecule type" value="Genomic_DNA"/>
</dbReference>
<accession>A0A2K3UWA4</accession>
<dbReference type="Pfam" id="PF02653">
    <property type="entry name" value="BPD_transp_2"/>
    <property type="match status" value="1"/>
</dbReference>
<feature type="transmembrane region" description="Helical" evidence="6">
    <location>
        <begin position="60"/>
        <end position="79"/>
    </location>
</feature>
<protein>
    <submittedName>
        <fullName evidence="7">Branched-chain amino acid ABC transporter permease</fullName>
    </submittedName>
</protein>
<feature type="transmembrane region" description="Helical" evidence="6">
    <location>
        <begin position="166"/>
        <end position="183"/>
    </location>
</feature>
<organism evidence="7 8">
    <name type="scientific">Deinococcus koreensis</name>
    <dbReference type="NCBI Taxonomy" id="2054903"/>
    <lineage>
        <taxon>Bacteria</taxon>
        <taxon>Thermotogati</taxon>
        <taxon>Deinococcota</taxon>
        <taxon>Deinococci</taxon>
        <taxon>Deinococcales</taxon>
        <taxon>Deinococcaceae</taxon>
        <taxon>Deinococcus</taxon>
    </lineage>
</organism>
<dbReference type="PANTHER" id="PTHR30482:SF17">
    <property type="entry name" value="ABC TRANSPORTER ATP-BINDING PROTEIN"/>
    <property type="match status" value="1"/>
</dbReference>
<keyword evidence="5 6" id="KW-0472">Membrane</keyword>
<evidence type="ECO:0000256" key="6">
    <source>
        <dbReference type="SAM" id="Phobius"/>
    </source>
</evidence>
<dbReference type="Proteomes" id="UP000236379">
    <property type="component" value="Unassembled WGS sequence"/>
</dbReference>
<keyword evidence="8" id="KW-1185">Reference proteome</keyword>
<comment type="subcellular location">
    <subcellularLocation>
        <location evidence="1">Cell membrane</location>
        <topology evidence="1">Multi-pass membrane protein</topology>
    </subcellularLocation>
</comment>
<comment type="caution">
    <text evidence="7">The sequence shown here is derived from an EMBL/GenBank/DDBJ whole genome shotgun (WGS) entry which is preliminary data.</text>
</comment>
<dbReference type="RefSeq" id="WP_103311031.1">
    <property type="nucleotide sequence ID" value="NZ_PPPD01000001.1"/>
</dbReference>
<keyword evidence="2" id="KW-1003">Cell membrane</keyword>
<dbReference type="CDD" id="cd06581">
    <property type="entry name" value="TM_PBP1_LivM_like"/>
    <property type="match status" value="1"/>
</dbReference>
<evidence type="ECO:0000313" key="7">
    <source>
        <dbReference type="EMBL" id="PNY80817.1"/>
    </source>
</evidence>
<feature type="transmembrane region" description="Helical" evidence="6">
    <location>
        <begin position="218"/>
        <end position="241"/>
    </location>
</feature>
<feature type="transmembrane region" description="Helical" evidence="6">
    <location>
        <begin position="115"/>
        <end position="133"/>
    </location>
</feature>
<evidence type="ECO:0000313" key="8">
    <source>
        <dbReference type="Proteomes" id="UP000236379"/>
    </source>
</evidence>
<evidence type="ECO:0000256" key="1">
    <source>
        <dbReference type="ARBA" id="ARBA00004651"/>
    </source>
</evidence>
<feature type="transmembrane region" description="Helical" evidence="6">
    <location>
        <begin position="85"/>
        <end position="108"/>
    </location>
</feature>
<evidence type="ECO:0000256" key="5">
    <source>
        <dbReference type="ARBA" id="ARBA00023136"/>
    </source>
</evidence>
<dbReference type="OrthoDB" id="9789927at2"/>
<dbReference type="GO" id="GO:0005886">
    <property type="term" value="C:plasma membrane"/>
    <property type="evidence" value="ECO:0007669"/>
    <property type="project" value="UniProtKB-SubCell"/>
</dbReference>
<feature type="transmembrane region" description="Helical" evidence="6">
    <location>
        <begin position="12"/>
        <end position="29"/>
    </location>
</feature>
<proteinExistence type="predicted"/>
<dbReference type="AlphaFoldDB" id="A0A2K3UWA4"/>